<keyword evidence="1" id="KW-0812">Transmembrane</keyword>
<dbReference type="AlphaFoldDB" id="A0A150NXC4"/>
<dbReference type="Proteomes" id="UP000075442">
    <property type="component" value="Unassembled WGS sequence"/>
</dbReference>
<evidence type="ECO:0000313" key="4">
    <source>
        <dbReference type="Proteomes" id="UP000075442"/>
    </source>
</evidence>
<keyword evidence="1" id="KW-0472">Membrane</keyword>
<dbReference type="PATRIC" id="fig|28037.235.peg.254"/>
<gene>
    <name evidence="3" type="ORF">D8788_06100</name>
    <name evidence="2" type="ORF">SMIM3I_01055</name>
</gene>
<feature type="transmembrane region" description="Helical" evidence="1">
    <location>
        <begin position="56"/>
        <end position="73"/>
    </location>
</feature>
<feature type="transmembrane region" description="Helical" evidence="1">
    <location>
        <begin position="9"/>
        <end position="27"/>
    </location>
</feature>
<accession>A0A150NXC4</accession>
<evidence type="ECO:0000256" key="1">
    <source>
        <dbReference type="SAM" id="Phobius"/>
    </source>
</evidence>
<reference evidence="3 5" key="2">
    <citation type="submission" date="2018-11" db="EMBL/GenBank/DDBJ databases">
        <title>Species Designations Belie Phenotypic and Genotypic Heterogeneity in Oral Streptococci.</title>
        <authorList>
            <person name="Velsko I."/>
        </authorList>
    </citation>
    <scope>NUCLEOTIDE SEQUENCE [LARGE SCALE GENOMIC DNA]</scope>
    <source>
        <strain evidence="3 5">BCC22</strain>
    </source>
</reference>
<feature type="transmembrane region" description="Helical" evidence="1">
    <location>
        <begin position="79"/>
        <end position="94"/>
    </location>
</feature>
<name>A0A150NXC4_STRMT</name>
<evidence type="ECO:0000313" key="3">
    <source>
        <dbReference type="EMBL" id="RSJ92381.1"/>
    </source>
</evidence>
<protein>
    <submittedName>
        <fullName evidence="2">Uncharacterized protein</fullName>
    </submittedName>
</protein>
<proteinExistence type="predicted"/>
<feature type="transmembrane region" description="Helical" evidence="1">
    <location>
        <begin position="106"/>
        <end position="124"/>
    </location>
</feature>
<dbReference type="RefSeq" id="WP_049491716.1">
    <property type="nucleotide sequence ID" value="NZ_CAMHZM010000002.1"/>
</dbReference>
<dbReference type="Proteomes" id="UP000271520">
    <property type="component" value="Unassembled WGS sequence"/>
</dbReference>
<dbReference type="EMBL" id="LROU01000010">
    <property type="protein sequence ID" value="KYF38125.1"/>
    <property type="molecule type" value="Genomic_DNA"/>
</dbReference>
<evidence type="ECO:0000313" key="5">
    <source>
        <dbReference type="Proteomes" id="UP000271520"/>
    </source>
</evidence>
<keyword evidence="1" id="KW-1133">Transmembrane helix</keyword>
<comment type="caution">
    <text evidence="2">The sequence shown here is derived from an EMBL/GenBank/DDBJ whole genome shotgun (WGS) entry which is preliminary data.</text>
</comment>
<feature type="transmembrane region" description="Helical" evidence="1">
    <location>
        <begin position="33"/>
        <end position="49"/>
    </location>
</feature>
<dbReference type="EMBL" id="RJPW01000008">
    <property type="protein sequence ID" value="RSJ92381.1"/>
    <property type="molecule type" value="Genomic_DNA"/>
</dbReference>
<reference evidence="2 4" key="1">
    <citation type="submission" date="2016-01" db="EMBL/GenBank/DDBJ databases">
        <title>Highly variable Streptococcus oralis 1 are common among viridans streptococci isolated from primates.</title>
        <authorList>
            <person name="Denapaite D."/>
            <person name="Rieger M."/>
            <person name="Koendgen S."/>
            <person name="Brueckner R."/>
            <person name="Ochigava I."/>
            <person name="Kappeler P."/>
            <person name="Maetz-Rensing K."/>
            <person name="Leendertz F."/>
        </authorList>
    </citation>
    <scope>NUCLEOTIDE SEQUENCE [LARGE SCALE GENOMIC DNA]</scope>
    <source>
        <strain evidence="2 4">M3-1</strain>
    </source>
</reference>
<evidence type="ECO:0000313" key="2">
    <source>
        <dbReference type="EMBL" id="KYF38125.1"/>
    </source>
</evidence>
<organism evidence="2 4">
    <name type="scientific">Streptococcus mitis</name>
    <dbReference type="NCBI Taxonomy" id="28037"/>
    <lineage>
        <taxon>Bacteria</taxon>
        <taxon>Bacillati</taxon>
        <taxon>Bacillota</taxon>
        <taxon>Bacilli</taxon>
        <taxon>Lactobacillales</taxon>
        <taxon>Streptococcaceae</taxon>
        <taxon>Streptococcus</taxon>
        <taxon>Streptococcus mitis group</taxon>
    </lineage>
</organism>
<sequence length="175" mass="20769">MKHLTLFRIVYLILLGFVLIDFCLSIFGLSFTPILWDSWLFLLVITLFIRFCRHLVILDLLFGIFGIPFIPIIFKTGQFVPVILVIAHILSYCFKERYRIFDGIRSTICSLYIWIFMFVIFAFMPQIPIPITLDFEVQEQEIVIKKGYLLHEVNDYHERINPFIMKSEVSHEKVI</sequence>